<dbReference type="GO" id="GO:0004527">
    <property type="term" value="F:exonuclease activity"/>
    <property type="evidence" value="ECO:0007669"/>
    <property type="project" value="UniProtKB-KW"/>
</dbReference>
<keyword evidence="2" id="KW-0540">Nuclease</keyword>
<accession>A0A3N1HN63</accession>
<keyword evidence="2" id="KW-0255">Endonuclease</keyword>
<dbReference type="InterPro" id="IPR036691">
    <property type="entry name" value="Endo/exonu/phosph_ase_sf"/>
</dbReference>
<protein>
    <submittedName>
        <fullName evidence="2">Endonuclease/exonuclease/phosphatase family metal-dependent hydrolase</fullName>
    </submittedName>
</protein>
<sequence length="284" mass="29925">MPIRRDRSAGVPRLADAAALAAALAPLADVAPDVLAVQELDVLGERSGQVHQPRVVAEALAAAGGPVDWRFAPTVLGIPGEADPWQPVAGRLEDERWPEDGRPRYGTALYVRRPVRRWSALALRAGPASVPLPVPGPDGGTKLLVVRDEPRVAVAAETEGLTVVAAHLSFVPPVAVRQLRQVRAWAAGLPGPVLLVGDLNLPGALPAKVLGARRLVEGPTYPLPVPTRQLDHVLALRPLGDLRQELLLPWRLGRVDLDIAVGDHRALCVDVEVPAAAVPGGAPA</sequence>
<name>A0A3N1HN63_9ACTN</name>
<dbReference type="InterPro" id="IPR005135">
    <property type="entry name" value="Endo/exonuclease/phosphatase"/>
</dbReference>
<organism evidence="2 3">
    <name type="scientific">Pseudokineococcus lusitanus</name>
    <dbReference type="NCBI Taxonomy" id="763993"/>
    <lineage>
        <taxon>Bacteria</taxon>
        <taxon>Bacillati</taxon>
        <taxon>Actinomycetota</taxon>
        <taxon>Actinomycetes</taxon>
        <taxon>Kineosporiales</taxon>
        <taxon>Kineosporiaceae</taxon>
        <taxon>Pseudokineococcus</taxon>
    </lineage>
</organism>
<dbReference type="Proteomes" id="UP000276232">
    <property type="component" value="Unassembled WGS sequence"/>
</dbReference>
<keyword evidence="2" id="KW-0269">Exonuclease</keyword>
<dbReference type="AlphaFoldDB" id="A0A3N1HN63"/>
<dbReference type="InParanoid" id="A0A3N1HN63"/>
<dbReference type="Pfam" id="PF03372">
    <property type="entry name" value="Exo_endo_phos"/>
    <property type="match status" value="1"/>
</dbReference>
<dbReference type="SUPFAM" id="SSF56219">
    <property type="entry name" value="DNase I-like"/>
    <property type="match status" value="1"/>
</dbReference>
<keyword evidence="3" id="KW-1185">Reference proteome</keyword>
<dbReference type="EMBL" id="RJKN01000003">
    <property type="protein sequence ID" value="ROP43915.1"/>
    <property type="molecule type" value="Genomic_DNA"/>
</dbReference>
<keyword evidence="2" id="KW-0378">Hydrolase</keyword>
<proteinExistence type="predicted"/>
<feature type="domain" description="Endonuclease/exonuclease/phosphatase" evidence="1">
    <location>
        <begin position="20"/>
        <end position="235"/>
    </location>
</feature>
<reference evidence="2 3" key="1">
    <citation type="journal article" date="2015" name="Stand. Genomic Sci.">
        <title>Genomic Encyclopedia of Bacterial and Archaeal Type Strains, Phase III: the genomes of soil and plant-associated and newly described type strains.</title>
        <authorList>
            <person name="Whitman W.B."/>
            <person name="Woyke T."/>
            <person name="Klenk H.P."/>
            <person name="Zhou Y."/>
            <person name="Lilburn T.G."/>
            <person name="Beck B.J."/>
            <person name="De Vos P."/>
            <person name="Vandamme P."/>
            <person name="Eisen J.A."/>
            <person name="Garrity G."/>
            <person name="Hugenholtz P."/>
            <person name="Kyrpides N.C."/>
        </authorList>
    </citation>
    <scope>NUCLEOTIDE SEQUENCE [LARGE SCALE GENOMIC DNA]</scope>
    <source>
        <strain evidence="2 3">CECT 7306</strain>
    </source>
</reference>
<evidence type="ECO:0000313" key="2">
    <source>
        <dbReference type="EMBL" id="ROP43915.1"/>
    </source>
</evidence>
<comment type="caution">
    <text evidence="2">The sequence shown here is derived from an EMBL/GenBank/DDBJ whole genome shotgun (WGS) entry which is preliminary data.</text>
</comment>
<dbReference type="OrthoDB" id="155529at2"/>
<dbReference type="GO" id="GO:0004519">
    <property type="term" value="F:endonuclease activity"/>
    <property type="evidence" value="ECO:0007669"/>
    <property type="project" value="UniProtKB-KW"/>
</dbReference>
<evidence type="ECO:0000313" key="3">
    <source>
        <dbReference type="Proteomes" id="UP000276232"/>
    </source>
</evidence>
<dbReference type="RefSeq" id="WP_123379577.1">
    <property type="nucleotide sequence ID" value="NZ_RJKN01000003.1"/>
</dbReference>
<gene>
    <name evidence="2" type="ORF">EDC03_1512</name>
</gene>
<dbReference type="Gene3D" id="3.60.10.10">
    <property type="entry name" value="Endonuclease/exonuclease/phosphatase"/>
    <property type="match status" value="1"/>
</dbReference>
<evidence type="ECO:0000259" key="1">
    <source>
        <dbReference type="Pfam" id="PF03372"/>
    </source>
</evidence>